<dbReference type="EMBL" id="LFYR01000391">
    <property type="protein sequence ID" value="KMZ74152.1"/>
    <property type="molecule type" value="Genomic_DNA"/>
</dbReference>
<gene>
    <name evidence="1" type="ORF">ZOSMA_133G00010</name>
</gene>
<evidence type="ECO:0000313" key="1">
    <source>
        <dbReference type="EMBL" id="KMZ74152.1"/>
    </source>
</evidence>
<accession>A0A0K9Q0Y4</accession>
<name>A0A0K9Q0Y4_ZOSMR</name>
<evidence type="ECO:0000313" key="2">
    <source>
        <dbReference type="Proteomes" id="UP000036987"/>
    </source>
</evidence>
<sequence length="31" mass="3676">MYFWAKMKLGSKDDLNFWLTCDILNNGNCSF</sequence>
<dbReference type="Proteomes" id="UP000036987">
    <property type="component" value="Unassembled WGS sequence"/>
</dbReference>
<reference evidence="2" key="1">
    <citation type="journal article" date="2016" name="Nature">
        <title>The genome of the seagrass Zostera marina reveals angiosperm adaptation to the sea.</title>
        <authorList>
            <person name="Olsen J.L."/>
            <person name="Rouze P."/>
            <person name="Verhelst B."/>
            <person name="Lin Y.-C."/>
            <person name="Bayer T."/>
            <person name="Collen J."/>
            <person name="Dattolo E."/>
            <person name="De Paoli E."/>
            <person name="Dittami S."/>
            <person name="Maumus F."/>
            <person name="Michel G."/>
            <person name="Kersting A."/>
            <person name="Lauritano C."/>
            <person name="Lohaus R."/>
            <person name="Toepel M."/>
            <person name="Tonon T."/>
            <person name="Vanneste K."/>
            <person name="Amirebrahimi M."/>
            <person name="Brakel J."/>
            <person name="Bostroem C."/>
            <person name="Chovatia M."/>
            <person name="Grimwood J."/>
            <person name="Jenkins J.W."/>
            <person name="Jueterbock A."/>
            <person name="Mraz A."/>
            <person name="Stam W.T."/>
            <person name="Tice H."/>
            <person name="Bornberg-Bauer E."/>
            <person name="Green P.J."/>
            <person name="Pearson G.A."/>
            <person name="Procaccini G."/>
            <person name="Duarte C.M."/>
            <person name="Schmutz J."/>
            <person name="Reusch T.B.H."/>
            <person name="Van de Peer Y."/>
        </authorList>
    </citation>
    <scope>NUCLEOTIDE SEQUENCE [LARGE SCALE GENOMIC DNA]</scope>
    <source>
        <strain evidence="2">cv. Finnish</strain>
    </source>
</reference>
<dbReference type="AlphaFoldDB" id="A0A0K9Q0Y4"/>
<proteinExistence type="predicted"/>
<organism evidence="1 2">
    <name type="scientific">Zostera marina</name>
    <name type="common">Eelgrass</name>
    <dbReference type="NCBI Taxonomy" id="29655"/>
    <lineage>
        <taxon>Eukaryota</taxon>
        <taxon>Viridiplantae</taxon>
        <taxon>Streptophyta</taxon>
        <taxon>Embryophyta</taxon>
        <taxon>Tracheophyta</taxon>
        <taxon>Spermatophyta</taxon>
        <taxon>Magnoliopsida</taxon>
        <taxon>Liliopsida</taxon>
        <taxon>Zosteraceae</taxon>
        <taxon>Zostera</taxon>
    </lineage>
</organism>
<comment type="caution">
    <text evidence="1">The sequence shown here is derived from an EMBL/GenBank/DDBJ whole genome shotgun (WGS) entry which is preliminary data.</text>
</comment>
<keyword evidence="2" id="KW-1185">Reference proteome</keyword>
<protein>
    <submittedName>
        <fullName evidence="1">Uncharacterized protein</fullName>
    </submittedName>
</protein>